<dbReference type="InterPro" id="IPR006626">
    <property type="entry name" value="PbH1"/>
</dbReference>
<accession>A0A075E132</accession>
<name>A0A075E132_9CAUD</name>
<sequence>MANKPTQPVFPLGLETSEQSTLAGFTNTGTIEHGPDAVMTLPESNTVAGLPSAVRFNSEADEFEGYYENGGWLPLGGGGIRWEVLPHASTAVLDKGRGYLVDNSTDVSTVVFPTPTRVGDSITVCDLYGKFSIYPLTIDPNGHPMYGSTEPMTLSTDSVSATFTWSGDARGWIVTAGVGLGLGRVYSRTIFTETVSADTAQVTLTTQPSIVDVYVDGKRLLESKYSLNGFNVDFSPSIPSGSELQVIQYVPIQLGVGGGGSGGGTVITWIYNSGSAVGGETEIELDVDAEDVSEIYISGSRQQKGLGFNYDSVTKIITLADELEAGDEVVVVVNGDPTLYNQIDRTPNEVARSANVPVSQVILTSDTITKLDGKTVIYDVNAQKMWSLPSGIPTGASIVSVIGSNLTYAPGNVVVPLLPAPGSKDALEAYKSELLAGNTGLVAASAVVVTPQGTLAEMQYYVTPEQFSHLVTAGEYVDENTDFTLAVQGAVDYAASHPGVIVRGTEKVYGVSRILVAVGVKVIDGLKLKCIVANTDTLLYSFVDTGHTDLQIRNCILNGNNNTRKGIIVSGVIRATIEKNYVYGLDGTGEAYGIRIGTTSTTSMNINNKISDNIIEMPTDPFGGTGNYAICGIGMIGQITSLYGGLDTNAGVPLFPSTITLRDTIIEGNFISGGTHGVQGLGLFRTLITKNHIMGNTHRNINLSPNCQRVNIVGNLLIDGGSSGVNVAWGCRWINISGNHIQTSTASVSPSDDAAIQLYKGVDQCTVSGNTILGDWKYSVYMGAGVTNVSVNANGLFAGSLASIAVESDWVLTADYPLAIYSSSRNPNTTPIAGDTGNINIGGNAYGAGSCAIYLAATNSKAMYNVNIHDEVINSVTSRPHVVYAYDAGTLMTDGSLTNIAARGATASKYYLSRGRGAFSVIRDITALDDPKGEVTVLGGTPSAVFGPNLYIASGTITDFTGAQAGDIINLRMGDGVVLIHNSTVMRLKGGVNATASGGLAIMTFQRRAGIWFEMSRNF</sequence>
<evidence type="ECO:0000256" key="1">
    <source>
        <dbReference type="ARBA" id="ARBA00004328"/>
    </source>
</evidence>
<dbReference type="GO" id="GO:0051701">
    <property type="term" value="P:biological process involved in interaction with host"/>
    <property type="evidence" value="ECO:0007669"/>
    <property type="project" value="UniProtKB-ARBA"/>
</dbReference>
<dbReference type="RefSeq" id="YP_009102965.1">
    <property type="nucleotide sequence ID" value="NC_025452.1"/>
</dbReference>
<evidence type="ECO:0000259" key="3">
    <source>
        <dbReference type="Pfam" id="PF13229"/>
    </source>
</evidence>
<dbReference type="EMBL" id="KJ716335">
    <property type="protein sequence ID" value="AHZ60303.1"/>
    <property type="molecule type" value="Genomic_DNA"/>
</dbReference>
<evidence type="ECO:0000256" key="2">
    <source>
        <dbReference type="ARBA" id="ARBA00022844"/>
    </source>
</evidence>
<dbReference type="SMART" id="SM00710">
    <property type="entry name" value="PbH1"/>
    <property type="match status" value="6"/>
</dbReference>
<dbReference type="InterPro" id="IPR012334">
    <property type="entry name" value="Pectin_lyas_fold"/>
</dbReference>
<dbReference type="GO" id="GO:0044423">
    <property type="term" value="C:virion component"/>
    <property type="evidence" value="ECO:0007669"/>
    <property type="project" value="UniProtKB-KW"/>
</dbReference>
<feature type="domain" description="Right handed beta helix" evidence="3">
    <location>
        <begin position="663"/>
        <end position="772"/>
    </location>
</feature>
<evidence type="ECO:0000313" key="5">
    <source>
        <dbReference type="Proteomes" id="UP000028741"/>
    </source>
</evidence>
<dbReference type="GeneID" id="22113435"/>
<protein>
    <submittedName>
        <fullName evidence="4">Right handed beta helix region family protein</fullName>
    </submittedName>
</protein>
<proteinExistence type="predicted"/>
<keyword evidence="2" id="KW-0946">Virion</keyword>
<gene>
    <name evidence="4" type="ORF">DA66_0125</name>
</gene>
<dbReference type="InterPro" id="IPR039448">
    <property type="entry name" value="Beta_helix"/>
</dbReference>
<dbReference type="Gene3D" id="3.30.2020.50">
    <property type="match status" value="1"/>
</dbReference>
<organism evidence="4 5">
    <name type="scientific">Dickeya phage RC-2014</name>
    <dbReference type="NCBI Taxonomy" id="1477406"/>
    <lineage>
        <taxon>Viruses</taxon>
        <taxon>Duplodnaviria</taxon>
        <taxon>Heunggongvirae</taxon>
        <taxon>Uroviricota</taxon>
        <taxon>Caudoviricetes</taxon>
        <taxon>Pantevenvirales</taxon>
        <taxon>Ackermannviridae</taxon>
        <taxon>Aglimvirinae</taxon>
        <taxon>Limestonevirus</taxon>
        <taxon>Limestonevirus RC2014</taxon>
    </lineage>
</organism>
<evidence type="ECO:0000313" key="4">
    <source>
        <dbReference type="EMBL" id="AHZ60303.1"/>
    </source>
</evidence>
<comment type="subcellular location">
    <subcellularLocation>
        <location evidence="1">Virion</location>
    </subcellularLocation>
</comment>
<dbReference type="GO" id="GO:0019058">
    <property type="term" value="P:viral life cycle"/>
    <property type="evidence" value="ECO:0007669"/>
    <property type="project" value="UniProtKB-ARBA"/>
</dbReference>
<dbReference type="InterPro" id="IPR011050">
    <property type="entry name" value="Pectin_lyase_fold/virulence"/>
</dbReference>
<reference evidence="4 5" key="1">
    <citation type="journal article" date="2014" name="Arch. Virol.">
        <title>Complete genome sequence of a broad-host-range lytic Dickeya spp. bacteriophage ?D5.</title>
        <authorList>
            <person name="Czajkowski R."/>
            <person name="Ozymko Z."/>
            <person name="Zwirowski S."/>
            <person name="Lojkowska E."/>
        </authorList>
    </citation>
    <scope>NUCLEOTIDE SEQUENCE [LARGE SCALE GENOMIC DNA]</scope>
</reference>
<dbReference type="Proteomes" id="UP000028741">
    <property type="component" value="Segment"/>
</dbReference>
<dbReference type="KEGG" id="vg:22113435"/>
<dbReference type="SUPFAM" id="SSF51126">
    <property type="entry name" value="Pectin lyase-like"/>
    <property type="match status" value="1"/>
</dbReference>
<dbReference type="Gene3D" id="2.160.20.10">
    <property type="entry name" value="Single-stranded right-handed beta-helix, Pectin lyase-like"/>
    <property type="match status" value="1"/>
</dbReference>
<keyword evidence="5" id="KW-1185">Reference proteome</keyword>
<dbReference type="Pfam" id="PF13229">
    <property type="entry name" value="Beta_helix"/>
    <property type="match status" value="1"/>
</dbReference>